<evidence type="ECO:0000256" key="10">
    <source>
        <dbReference type="SAM" id="MobiDB-lite"/>
    </source>
</evidence>
<dbReference type="RefSeq" id="XP_005102865.1">
    <property type="nucleotide sequence ID" value="XM_005102808.3"/>
</dbReference>
<dbReference type="GeneID" id="101861448"/>
<dbReference type="PANTHER" id="PTHR23354">
    <property type="entry name" value="NUCLEOLAR PROTEIN 7/ESTROGEN RECEPTOR COACTIVATOR-RELATED"/>
    <property type="match status" value="1"/>
</dbReference>
<evidence type="ECO:0000256" key="4">
    <source>
        <dbReference type="ARBA" id="ARBA00022490"/>
    </source>
</evidence>
<feature type="compositionally biased region" description="Acidic residues" evidence="10">
    <location>
        <begin position="429"/>
        <end position="439"/>
    </location>
</feature>
<feature type="region of interest" description="Disordered" evidence="10">
    <location>
        <begin position="424"/>
        <end position="454"/>
    </location>
</feature>
<evidence type="ECO:0000256" key="1">
    <source>
        <dbReference type="ARBA" id="ARBA00004370"/>
    </source>
</evidence>
<evidence type="ECO:0000256" key="3">
    <source>
        <dbReference type="ARBA" id="ARBA00004496"/>
    </source>
</evidence>
<keyword evidence="4" id="KW-0963">Cytoplasm</keyword>
<feature type="domain" description="TLDc" evidence="11">
    <location>
        <begin position="252"/>
        <end position="421"/>
    </location>
</feature>
<evidence type="ECO:0000256" key="2">
    <source>
        <dbReference type="ARBA" id="ARBA00004371"/>
    </source>
</evidence>
<evidence type="ECO:0000259" key="11">
    <source>
        <dbReference type="PROSITE" id="PS51886"/>
    </source>
</evidence>
<dbReference type="InterPro" id="IPR006571">
    <property type="entry name" value="TLDc_dom"/>
</dbReference>
<organism evidence="12 13">
    <name type="scientific">Aplysia californica</name>
    <name type="common">California sea hare</name>
    <dbReference type="NCBI Taxonomy" id="6500"/>
    <lineage>
        <taxon>Eukaryota</taxon>
        <taxon>Metazoa</taxon>
        <taxon>Spiralia</taxon>
        <taxon>Lophotrochozoa</taxon>
        <taxon>Mollusca</taxon>
        <taxon>Gastropoda</taxon>
        <taxon>Heterobranchia</taxon>
        <taxon>Euthyneura</taxon>
        <taxon>Tectipleura</taxon>
        <taxon>Aplysiida</taxon>
        <taxon>Aplysioidea</taxon>
        <taxon>Aplysiidae</taxon>
        <taxon>Aplysia</taxon>
    </lineage>
</organism>
<comment type="subcellular location">
    <subcellularLocation>
        <location evidence="3">Cytoplasm</location>
    </subcellularLocation>
    <subcellularLocation>
        <location evidence="2">Lysosome</location>
    </subcellularLocation>
    <subcellularLocation>
        <location evidence="1">Membrane</location>
    </subcellularLocation>
</comment>
<evidence type="ECO:0000256" key="6">
    <source>
        <dbReference type="ARBA" id="ARBA00023228"/>
    </source>
</evidence>
<accession>A0ABM0JW26</accession>
<dbReference type="Proteomes" id="UP000694888">
    <property type="component" value="Unplaced"/>
</dbReference>
<dbReference type="SMART" id="SM00584">
    <property type="entry name" value="TLDc"/>
    <property type="match status" value="1"/>
</dbReference>
<gene>
    <name evidence="13" type="primary">LOC101861448</name>
</gene>
<evidence type="ECO:0000256" key="9">
    <source>
        <dbReference type="ARBA" id="ARBA00042134"/>
    </source>
</evidence>
<evidence type="ECO:0000313" key="12">
    <source>
        <dbReference type="Proteomes" id="UP000694888"/>
    </source>
</evidence>
<feature type="compositionally biased region" description="Basic and acidic residues" evidence="10">
    <location>
        <begin position="443"/>
        <end position="454"/>
    </location>
</feature>
<evidence type="ECO:0000313" key="13">
    <source>
        <dbReference type="RefSeq" id="XP_005102865.1"/>
    </source>
</evidence>
<reference evidence="13" key="1">
    <citation type="submission" date="2025-08" db="UniProtKB">
        <authorList>
            <consortium name="RefSeq"/>
        </authorList>
    </citation>
    <scope>IDENTIFICATION</scope>
</reference>
<name>A0ABM0JW26_APLCA</name>
<dbReference type="PANTHER" id="PTHR23354:SF131">
    <property type="entry name" value="MTOR-ASSOCIATED PROTEIN MEAK7"/>
    <property type="match status" value="1"/>
</dbReference>
<keyword evidence="5" id="KW-0472">Membrane</keyword>
<keyword evidence="6" id="KW-0458">Lysosome</keyword>
<keyword evidence="12" id="KW-1185">Reference proteome</keyword>
<evidence type="ECO:0000256" key="5">
    <source>
        <dbReference type="ARBA" id="ARBA00023136"/>
    </source>
</evidence>
<dbReference type="PROSITE" id="PS51886">
    <property type="entry name" value="TLDC"/>
    <property type="match status" value="1"/>
</dbReference>
<proteinExistence type="predicted"/>
<sequence length="492" mass="55315">MGGSESKSTDVKHELLFDEEEKSRVSSVFASISHGKKSFNKEQFLHFTSTVLDTFTSSRMYDLIEGPLPPHRQQHHQRRHAHHQHRGHEIQLQHFASHLGLLLKGNITDLAHSCIFLASTTPDSVSGPNLVKLVTNVLTSYERVLHAHCTAYQSWMFAASKGSHDNLANSLLKDLLHSDGRSVSGTGEKEETSKMFDVSDIEQWLSRSSLFTQVLRQVFDGAFQFYHVEPQEMVFAPKVPHVRDTNWSQCRTVLDFPTVLFLNFSVPPLLQTQWKLLFNSTLHGASFSQLLQRVRGKGPTYLIVKDKNGNVFGGFASIPWEINPKFTGDSSCFLFKACPDYSIYRPTGYNENFMYLNHRVQTLPNGLGMGGQLEYFGLWIDQEFDIGHSKAGAKGCTTYGSPQLSGDAEFQVDCLEVWAIGKEKRKDGEEDEDEEEDTADNAKGGEKSILDKMSSEDKAILEMVDRGTISDAMREEPIVEETAAHKSIISPF</sequence>
<evidence type="ECO:0000256" key="7">
    <source>
        <dbReference type="ARBA" id="ARBA00039594"/>
    </source>
</evidence>
<dbReference type="Pfam" id="PF07534">
    <property type="entry name" value="TLD"/>
    <property type="match status" value="1"/>
</dbReference>
<protein>
    <recommendedName>
        <fullName evidence="7">MTOR-associated protein MEAK7</fullName>
    </recommendedName>
    <alternativeName>
        <fullName evidence="9">TBC/LysM-associated domain-containing protein 1</fullName>
    </alternativeName>
    <alternativeName>
        <fullName evidence="8">TLD domain-containing protein 1</fullName>
    </alternativeName>
</protein>
<evidence type="ECO:0000256" key="8">
    <source>
        <dbReference type="ARBA" id="ARBA00041780"/>
    </source>
</evidence>